<keyword evidence="6" id="KW-0631">Potassium channel</keyword>
<dbReference type="PANTHER" id="PTHR31462">
    <property type="entry name" value="ENDOSOMAL/LYSOSOMAL POTASSIUM CHANNEL TMEM175"/>
    <property type="match status" value="1"/>
</dbReference>
<evidence type="ECO:0000256" key="2">
    <source>
        <dbReference type="ARBA" id="ARBA00006920"/>
    </source>
</evidence>
<keyword evidence="7" id="KW-0630">Potassium</keyword>
<feature type="transmembrane region" description="Helical" evidence="13">
    <location>
        <begin position="20"/>
        <end position="40"/>
    </location>
</feature>
<evidence type="ECO:0000313" key="14">
    <source>
        <dbReference type="EMBL" id="MEN2793504.1"/>
    </source>
</evidence>
<keyword evidence="8 13" id="KW-1133">Transmembrane helix</keyword>
<evidence type="ECO:0000256" key="10">
    <source>
        <dbReference type="ARBA" id="ARBA00023136"/>
    </source>
</evidence>
<dbReference type="Pfam" id="PF06736">
    <property type="entry name" value="TMEM175"/>
    <property type="match status" value="1"/>
</dbReference>
<accession>A0ABU9YCG5</accession>
<evidence type="ECO:0000256" key="13">
    <source>
        <dbReference type="SAM" id="Phobius"/>
    </source>
</evidence>
<evidence type="ECO:0000256" key="6">
    <source>
        <dbReference type="ARBA" id="ARBA00022826"/>
    </source>
</evidence>
<keyword evidence="10 13" id="KW-0472">Membrane</keyword>
<comment type="similarity">
    <text evidence="2">Belongs to the TMEM175 family.</text>
</comment>
<evidence type="ECO:0000256" key="12">
    <source>
        <dbReference type="ARBA" id="ARBA00034430"/>
    </source>
</evidence>
<evidence type="ECO:0000256" key="11">
    <source>
        <dbReference type="ARBA" id="ARBA00023303"/>
    </source>
</evidence>
<dbReference type="PANTHER" id="PTHR31462:SF5">
    <property type="entry name" value="ENDOSOMAL_LYSOSOMAL PROTON CHANNEL TMEM175"/>
    <property type="match status" value="1"/>
</dbReference>
<evidence type="ECO:0000313" key="15">
    <source>
        <dbReference type="Proteomes" id="UP001419910"/>
    </source>
</evidence>
<feature type="transmembrane region" description="Helical" evidence="13">
    <location>
        <begin position="60"/>
        <end position="79"/>
    </location>
</feature>
<keyword evidence="4" id="KW-0633">Potassium transport</keyword>
<organism evidence="14 15">
    <name type="scientific">Sphingomonas oligophenolica</name>
    <dbReference type="NCBI Taxonomy" id="301154"/>
    <lineage>
        <taxon>Bacteria</taxon>
        <taxon>Pseudomonadati</taxon>
        <taxon>Pseudomonadota</taxon>
        <taxon>Alphaproteobacteria</taxon>
        <taxon>Sphingomonadales</taxon>
        <taxon>Sphingomonadaceae</taxon>
        <taxon>Sphingomonas</taxon>
    </lineage>
</organism>
<name>A0ABU9YCG5_9SPHN</name>
<evidence type="ECO:0000256" key="4">
    <source>
        <dbReference type="ARBA" id="ARBA00022538"/>
    </source>
</evidence>
<feature type="transmembrane region" description="Helical" evidence="13">
    <location>
        <begin position="127"/>
        <end position="144"/>
    </location>
</feature>
<gene>
    <name evidence="14" type="ORF">ABC974_28055</name>
</gene>
<sequence length="217" mass="23675">MTTGGSKGSGSRPDHPLERLIFFSDAVFAIAITLLIIDVHAPHVPLGSPDHAYIRALLDLAPSLFGFFVSFFVIGAFWAGHHRAFALAGHYSDILNGPNLMMLCSVVFMPFTTSFMSHNIGTLVPTQVYNLSLVATGLLNIRLVRIVTSPPVVSEAVSAERIAIVRARGPAVVLGALCAMLVAFWDPRFSQMALITIPLWLRLLRVWAMRRFAAAHP</sequence>
<comment type="catalytic activity">
    <reaction evidence="12">
        <text>K(+)(in) = K(+)(out)</text>
        <dbReference type="Rhea" id="RHEA:29463"/>
        <dbReference type="ChEBI" id="CHEBI:29103"/>
    </reaction>
</comment>
<dbReference type="RefSeq" id="WP_343891520.1">
    <property type="nucleotide sequence ID" value="NZ_BAAAEH010000045.1"/>
</dbReference>
<dbReference type="InterPro" id="IPR010617">
    <property type="entry name" value="TMEM175-like"/>
</dbReference>
<evidence type="ECO:0000256" key="7">
    <source>
        <dbReference type="ARBA" id="ARBA00022958"/>
    </source>
</evidence>
<dbReference type="Proteomes" id="UP001419910">
    <property type="component" value="Unassembled WGS sequence"/>
</dbReference>
<comment type="caution">
    <text evidence="14">The sequence shown here is derived from an EMBL/GenBank/DDBJ whole genome shotgun (WGS) entry which is preliminary data.</text>
</comment>
<evidence type="ECO:0000256" key="9">
    <source>
        <dbReference type="ARBA" id="ARBA00023065"/>
    </source>
</evidence>
<feature type="transmembrane region" description="Helical" evidence="13">
    <location>
        <begin position="191"/>
        <end position="208"/>
    </location>
</feature>
<reference evidence="14 15" key="1">
    <citation type="submission" date="2024-05" db="EMBL/GenBank/DDBJ databases">
        <authorList>
            <person name="Liu Q."/>
            <person name="Xin Y.-H."/>
        </authorList>
    </citation>
    <scope>NUCLEOTIDE SEQUENCE [LARGE SCALE GENOMIC DNA]</scope>
    <source>
        <strain evidence="14 15">CGMCC 1.10181</strain>
    </source>
</reference>
<comment type="subcellular location">
    <subcellularLocation>
        <location evidence="1">Membrane</location>
        <topology evidence="1">Multi-pass membrane protein</topology>
    </subcellularLocation>
</comment>
<feature type="transmembrane region" description="Helical" evidence="13">
    <location>
        <begin position="165"/>
        <end position="185"/>
    </location>
</feature>
<keyword evidence="15" id="KW-1185">Reference proteome</keyword>
<keyword evidence="5 13" id="KW-0812">Transmembrane</keyword>
<keyword evidence="9" id="KW-0406">Ion transport</keyword>
<evidence type="ECO:0000256" key="8">
    <source>
        <dbReference type="ARBA" id="ARBA00022989"/>
    </source>
</evidence>
<keyword evidence="3" id="KW-0813">Transport</keyword>
<proteinExistence type="inferred from homology"/>
<evidence type="ECO:0000256" key="3">
    <source>
        <dbReference type="ARBA" id="ARBA00022448"/>
    </source>
</evidence>
<dbReference type="EMBL" id="JBDIME010000051">
    <property type="protein sequence ID" value="MEN2793504.1"/>
    <property type="molecule type" value="Genomic_DNA"/>
</dbReference>
<evidence type="ECO:0000256" key="5">
    <source>
        <dbReference type="ARBA" id="ARBA00022692"/>
    </source>
</evidence>
<protein>
    <submittedName>
        <fullName evidence="14">TMEM175 family protein</fullName>
    </submittedName>
</protein>
<evidence type="ECO:0000256" key="1">
    <source>
        <dbReference type="ARBA" id="ARBA00004141"/>
    </source>
</evidence>
<keyword evidence="11" id="KW-0407">Ion channel</keyword>